<dbReference type="PANTHER" id="PTHR30069:SF29">
    <property type="entry name" value="HEMOGLOBIN AND HEMOGLOBIN-HAPTOGLOBIN-BINDING PROTEIN 1-RELATED"/>
    <property type="match status" value="1"/>
</dbReference>
<comment type="caution">
    <text evidence="14">The sequence shown here is derived from an EMBL/GenBank/DDBJ whole genome shotgun (WGS) entry which is preliminary data.</text>
</comment>
<organism evidence="14 15">
    <name type="scientific">Ravibacter arvi</name>
    <dbReference type="NCBI Taxonomy" id="2051041"/>
    <lineage>
        <taxon>Bacteria</taxon>
        <taxon>Pseudomonadati</taxon>
        <taxon>Bacteroidota</taxon>
        <taxon>Cytophagia</taxon>
        <taxon>Cytophagales</taxon>
        <taxon>Spirosomataceae</taxon>
        <taxon>Ravibacter</taxon>
    </lineage>
</organism>
<evidence type="ECO:0000256" key="2">
    <source>
        <dbReference type="ARBA" id="ARBA00022448"/>
    </source>
</evidence>
<evidence type="ECO:0000256" key="3">
    <source>
        <dbReference type="ARBA" id="ARBA00022452"/>
    </source>
</evidence>
<dbReference type="InterPro" id="IPR039426">
    <property type="entry name" value="TonB-dep_rcpt-like"/>
</dbReference>
<sequence>MYRQAKYSPPKLSRLKRCLLFIPGVLFLVTGGPAGAQTGSIRGSVSLSDGSPAAFAAVVCNPGNATTLTDNQGEFVLTGLNTGLHYLSYQMLGHRSGGDSVLVVAGETSIAKAILSISARDLSEVVVTGQSEPTALKKSVYQVRTISSERIRLRGATNLQTVLNTELGIRLSNDMTLGTSDIQLLGMNGQSVKILLDGVPLLDRGEIRESLGQVDINTIDRIEIVEGPMSVIYGTDALAGVINLITKKNREDQHVSLTARLQEETVQREYHPLSGNGIHNQSINLALRKSAWEASGGATRNNFGGWQGDSAGRAKTWMPKEQWLFNASAGFRKNGFNLSHRFNGTDESLNKLGATRQIDNELVAADKKYLTYRWFHQLRSDFRPGNRLFINVSGAYTDYSRRTQSTVTNLTTGRTTLSVEPGSQDKSIFKSVFGRAIVNYKLSASVHMTGGLEYNFNKAAGERIQATPEIHDYAVFLAPEIRLVNDKINLIPGVRLIHNSIYNAPPAVPSLNAKWKLSGNLDLRIAYAKGFRAPTLRELFFWFYDASHSIKGNPNLKAESSNSVNGFLTYRVTSLKTAGLNFVLGAFYNHFKDRIAEAQDPSLPTDWSYFNLAKFKTTGANLNAAFNHKSLQTSLGFQWLGAYNQYAELSPESRQSFEWTPEINFNLTYTITPIKTGIHIAYKYTGAKPGHFLVSSDPVVVQKTSVSSYQIADLSLNKALGKLLVLNAGVRNLFNITQLADSTPTGGAHTGNGSVPMSYGRSYFCGLTFNWARGK</sequence>
<accession>A0ABP8M3M7</accession>
<dbReference type="InterPro" id="IPR012910">
    <property type="entry name" value="Plug_dom"/>
</dbReference>
<evidence type="ECO:0000256" key="6">
    <source>
        <dbReference type="ARBA" id="ARBA00023077"/>
    </source>
</evidence>
<reference evidence="15" key="1">
    <citation type="journal article" date="2019" name="Int. J. Syst. Evol. Microbiol.">
        <title>The Global Catalogue of Microorganisms (GCM) 10K type strain sequencing project: providing services to taxonomists for standard genome sequencing and annotation.</title>
        <authorList>
            <consortium name="The Broad Institute Genomics Platform"/>
            <consortium name="The Broad Institute Genome Sequencing Center for Infectious Disease"/>
            <person name="Wu L."/>
            <person name="Ma J."/>
        </authorList>
    </citation>
    <scope>NUCLEOTIDE SEQUENCE [LARGE SCALE GENOMIC DNA]</scope>
    <source>
        <strain evidence="15">JCM 31920</strain>
    </source>
</reference>
<keyword evidence="4 10" id="KW-0812">Transmembrane</keyword>
<proteinExistence type="inferred from homology"/>
<protein>
    <recommendedName>
        <fullName evidence="16">Outer membrane receptor for ferrienterochelin and colicins</fullName>
    </recommendedName>
</protein>
<evidence type="ECO:0000313" key="14">
    <source>
        <dbReference type="EMBL" id="GAA4443868.1"/>
    </source>
</evidence>
<dbReference type="RefSeq" id="WP_345031234.1">
    <property type="nucleotide sequence ID" value="NZ_BAABEY010000030.1"/>
</dbReference>
<evidence type="ECO:0000259" key="13">
    <source>
        <dbReference type="Pfam" id="PF07715"/>
    </source>
</evidence>
<keyword evidence="8" id="KW-0675">Receptor</keyword>
<dbReference type="SUPFAM" id="SSF49452">
    <property type="entry name" value="Starch-binding domain-like"/>
    <property type="match status" value="1"/>
</dbReference>
<dbReference type="PROSITE" id="PS52016">
    <property type="entry name" value="TONB_DEPENDENT_REC_3"/>
    <property type="match status" value="1"/>
</dbReference>
<evidence type="ECO:0000256" key="1">
    <source>
        <dbReference type="ARBA" id="ARBA00004571"/>
    </source>
</evidence>
<feature type="domain" description="TonB-dependent receptor-like beta-barrel" evidence="12">
    <location>
        <begin position="334"/>
        <end position="733"/>
    </location>
</feature>
<evidence type="ECO:0000256" key="5">
    <source>
        <dbReference type="ARBA" id="ARBA00022729"/>
    </source>
</evidence>
<dbReference type="InterPro" id="IPR037066">
    <property type="entry name" value="Plug_dom_sf"/>
</dbReference>
<dbReference type="Proteomes" id="UP001501508">
    <property type="component" value="Unassembled WGS sequence"/>
</dbReference>
<dbReference type="PANTHER" id="PTHR30069">
    <property type="entry name" value="TONB-DEPENDENT OUTER MEMBRANE RECEPTOR"/>
    <property type="match status" value="1"/>
</dbReference>
<evidence type="ECO:0000256" key="10">
    <source>
        <dbReference type="PROSITE-ProRule" id="PRU01360"/>
    </source>
</evidence>
<evidence type="ECO:0000259" key="12">
    <source>
        <dbReference type="Pfam" id="PF00593"/>
    </source>
</evidence>
<comment type="subcellular location">
    <subcellularLocation>
        <location evidence="1 10">Cell outer membrane</location>
        <topology evidence="1 10">Multi-pass membrane protein</topology>
    </subcellularLocation>
</comment>
<dbReference type="Gene3D" id="2.40.170.20">
    <property type="entry name" value="TonB-dependent receptor, beta-barrel domain"/>
    <property type="match status" value="1"/>
</dbReference>
<evidence type="ECO:0000256" key="11">
    <source>
        <dbReference type="RuleBase" id="RU003357"/>
    </source>
</evidence>
<keyword evidence="15" id="KW-1185">Reference proteome</keyword>
<gene>
    <name evidence="14" type="ORF">GCM10023091_33160</name>
</gene>
<evidence type="ECO:0008006" key="16">
    <source>
        <dbReference type="Google" id="ProtNLM"/>
    </source>
</evidence>
<evidence type="ECO:0000256" key="9">
    <source>
        <dbReference type="ARBA" id="ARBA00023237"/>
    </source>
</evidence>
<dbReference type="InterPro" id="IPR000531">
    <property type="entry name" value="Beta-barrel_TonB"/>
</dbReference>
<dbReference type="InterPro" id="IPR036942">
    <property type="entry name" value="Beta-barrel_TonB_sf"/>
</dbReference>
<evidence type="ECO:0000256" key="7">
    <source>
        <dbReference type="ARBA" id="ARBA00023136"/>
    </source>
</evidence>
<keyword evidence="6 11" id="KW-0798">TonB box</keyword>
<evidence type="ECO:0000256" key="4">
    <source>
        <dbReference type="ARBA" id="ARBA00022692"/>
    </source>
</evidence>
<dbReference type="Pfam" id="PF00593">
    <property type="entry name" value="TonB_dep_Rec_b-barrel"/>
    <property type="match status" value="1"/>
</dbReference>
<feature type="domain" description="TonB-dependent receptor plug" evidence="13">
    <location>
        <begin position="137"/>
        <end position="241"/>
    </location>
</feature>
<dbReference type="SUPFAM" id="SSF56935">
    <property type="entry name" value="Porins"/>
    <property type="match status" value="1"/>
</dbReference>
<keyword evidence="3 10" id="KW-1134">Transmembrane beta strand</keyword>
<name>A0ABP8M3M7_9BACT</name>
<evidence type="ECO:0000313" key="15">
    <source>
        <dbReference type="Proteomes" id="UP001501508"/>
    </source>
</evidence>
<dbReference type="InterPro" id="IPR013784">
    <property type="entry name" value="Carb-bd-like_fold"/>
</dbReference>
<evidence type="ECO:0000256" key="8">
    <source>
        <dbReference type="ARBA" id="ARBA00023170"/>
    </source>
</evidence>
<dbReference type="Gene3D" id="2.170.130.10">
    <property type="entry name" value="TonB-dependent receptor, plug domain"/>
    <property type="match status" value="1"/>
</dbReference>
<keyword evidence="2 10" id="KW-0813">Transport</keyword>
<dbReference type="CDD" id="cd01347">
    <property type="entry name" value="ligand_gated_channel"/>
    <property type="match status" value="1"/>
</dbReference>
<dbReference type="Pfam" id="PF07715">
    <property type="entry name" value="Plug"/>
    <property type="match status" value="1"/>
</dbReference>
<keyword evidence="9 10" id="KW-0998">Cell outer membrane</keyword>
<dbReference type="EMBL" id="BAABEY010000030">
    <property type="protein sequence ID" value="GAA4443868.1"/>
    <property type="molecule type" value="Genomic_DNA"/>
</dbReference>
<comment type="similarity">
    <text evidence="10 11">Belongs to the TonB-dependent receptor family.</text>
</comment>
<keyword evidence="5" id="KW-0732">Signal</keyword>
<keyword evidence="7 10" id="KW-0472">Membrane</keyword>